<keyword evidence="1" id="KW-0472">Membrane</keyword>
<dbReference type="Proteomes" id="UP000433483">
    <property type="component" value="Unassembled WGS sequence"/>
</dbReference>
<evidence type="ECO:0000313" key="11">
    <source>
        <dbReference type="Proteomes" id="UP000488956"/>
    </source>
</evidence>
<keyword evidence="7" id="KW-1185">Reference proteome</keyword>
<feature type="transmembrane region" description="Helical" evidence="1">
    <location>
        <begin position="50"/>
        <end position="72"/>
    </location>
</feature>
<evidence type="ECO:0000313" key="6">
    <source>
        <dbReference type="EMBL" id="KAE9175952.1"/>
    </source>
</evidence>
<evidence type="ECO:0000313" key="3">
    <source>
        <dbReference type="EMBL" id="KAE9068323.1"/>
    </source>
</evidence>
<keyword evidence="1" id="KW-0812">Transmembrane</keyword>
<evidence type="ECO:0000313" key="2">
    <source>
        <dbReference type="EMBL" id="KAE9067971.1"/>
    </source>
</evidence>
<evidence type="ECO:0000313" key="8">
    <source>
        <dbReference type="Proteomes" id="UP000440367"/>
    </source>
</evidence>
<dbReference type="Proteomes" id="UP000476176">
    <property type="component" value="Unassembled WGS sequence"/>
</dbReference>
<name>A0A6A3VPF3_9STRA</name>
<evidence type="ECO:0000313" key="5">
    <source>
        <dbReference type="EMBL" id="KAE9174810.1"/>
    </source>
</evidence>
<dbReference type="EMBL" id="QXGD01003596">
    <property type="protein sequence ID" value="KAE9175952.1"/>
    <property type="molecule type" value="Genomic_DNA"/>
</dbReference>
<reference evidence="7 8" key="1">
    <citation type="submission" date="2018-08" db="EMBL/GenBank/DDBJ databases">
        <title>Genomic investigation of the strawberry pathogen Phytophthora fragariae indicates pathogenicity is determined by transcriptional variation in three key races.</title>
        <authorList>
            <person name="Adams T.M."/>
            <person name="Armitage A.D."/>
            <person name="Sobczyk M.K."/>
            <person name="Bates H.J."/>
            <person name="Dunwell J.M."/>
            <person name="Nellist C.F."/>
            <person name="Harrison R.J."/>
        </authorList>
    </citation>
    <scope>NUCLEOTIDE SEQUENCE [LARGE SCALE GENOMIC DNA]</scope>
    <source>
        <strain evidence="6 8">BC-1</strain>
        <strain evidence="5 10">BC-23</strain>
        <strain evidence="4 7">NOV-27</strain>
        <strain evidence="2 9">NOV-71</strain>
        <strain evidence="3 11">ONT-3</strain>
    </source>
</reference>
<evidence type="ECO:0000313" key="7">
    <source>
        <dbReference type="Proteomes" id="UP000433483"/>
    </source>
</evidence>
<dbReference type="EMBL" id="QXGB01003661">
    <property type="protein sequence ID" value="KAE9169580.1"/>
    <property type="molecule type" value="Genomic_DNA"/>
</dbReference>
<dbReference type="Proteomes" id="UP000488956">
    <property type="component" value="Unassembled WGS sequence"/>
</dbReference>
<dbReference type="EMBL" id="QXGC01003553">
    <property type="protein sequence ID" value="KAE9174810.1"/>
    <property type="molecule type" value="Genomic_DNA"/>
</dbReference>
<dbReference type="Proteomes" id="UP000440367">
    <property type="component" value="Unassembled WGS sequence"/>
</dbReference>
<protein>
    <submittedName>
        <fullName evidence="4">Uncharacterized protein</fullName>
    </submittedName>
</protein>
<accession>A0A6A3VPF3</accession>
<sequence>MLEMFSVALGPSLRCNFFPLAGSDDLDNRRLDVDHETKTSLRVLDVSPQYFTFLLIHVLLLLDAFTLGHLGLEDKVILDVKILGRSSKFLVIPDYASRVFTVVVWSGRFVYVVLTRQDDNALILLRGEMEFDYQKWKKQAKLDQR</sequence>
<dbReference type="EMBL" id="QXFZ01003623">
    <property type="protein sequence ID" value="KAE9067971.1"/>
    <property type="molecule type" value="Genomic_DNA"/>
</dbReference>
<organism evidence="4 7">
    <name type="scientific">Phytophthora fragariae</name>
    <dbReference type="NCBI Taxonomy" id="53985"/>
    <lineage>
        <taxon>Eukaryota</taxon>
        <taxon>Sar</taxon>
        <taxon>Stramenopiles</taxon>
        <taxon>Oomycota</taxon>
        <taxon>Peronosporomycetes</taxon>
        <taxon>Peronosporales</taxon>
        <taxon>Peronosporaceae</taxon>
        <taxon>Phytophthora</taxon>
    </lineage>
</organism>
<proteinExistence type="predicted"/>
<dbReference type="Proteomes" id="UP000441208">
    <property type="component" value="Unassembled WGS sequence"/>
</dbReference>
<evidence type="ECO:0000313" key="4">
    <source>
        <dbReference type="EMBL" id="KAE9169580.1"/>
    </source>
</evidence>
<evidence type="ECO:0000313" key="10">
    <source>
        <dbReference type="Proteomes" id="UP000476176"/>
    </source>
</evidence>
<evidence type="ECO:0000256" key="1">
    <source>
        <dbReference type="SAM" id="Phobius"/>
    </source>
</evidence>
<dbReference type="OrthoDB" id="99715at2759"/>
<gene>
    <name evidence="6" type="ORF">PF002_g28656</name>
    <name evidence="5" type="ORF">PF004_g26563</name>
    <name evidence="4" type="ORF">PF005_g27907</name>
    <name evidence="2" type="ORF">PF007_g27865</name>
    <name evidence="3" type="ORF">PF010_g27107</name>
</gene>
<evidence type="ECO:0000313" key="9">
    <source>
        <dbReference type="Proteomes" id="UP000441208"/>
    </source>
</evidence>
<dbReference type="EMBL" id="QXFX01003554">
    <property type="protein sequence ID" value="KAE9068323.1"/>
    <property type="molecule type" value="Genomic_DNA"/>
</dbReference>
<keyword evidence="1" id="KW-1133">Transmembrane helix</keyword>
<dbReference type="AlphaFoldDB" id="A0A6A3VPF3"/>
<comment type="caution">
    <text evidence="4">The sequence shown here is derived from an EMBL/GenBank/DDBJ whole genome shotgun (WGS) entry which is preliminary data.</text>
</comment>